<protein>
    <submittedName>
        <fullName evidence="1">Uncharacterized protein</fullName>
    </submittedName>
</protein>
<sequence length="70" mass="8020">MSATVFRRQLRMQIKDGEASIDSLLVKHIEALEEQSPHVMQEWMRHALRNQFSRDQAILNKKSGGGVDEA</sequence>
<name>A0A0F9TH74_9ZZZZ</name>
<accession>A0A0F9TH74</accession>
<proteinExistence type="predicted"/>
<gene>
    <name evidence="1" type="ORF">LCGC14_0327990</name>
</gene>
<organism evidence="1">
    <name type="scientific">marine sediment metagenome</name>
    <dbReference type="NCBI Taxonomy" id="412755"/>
    <lineage>
        <taxon>unclassified sequences</taxon>
        <taxon>metagenomes</taxon>
        <taxon>ecological metagenomes</taxon>
    </lineage>
</organism>
<reference evidence="1" key="1">
    <citation type="journal article" date="2015" name="Nature">
        <title>Complex archaea that bridge the gap between prokaryotes and eukaryotes.</title>
        <authorList>
            <person name="Spang A."/>
            <person name="Saw J.H."/>
            <person name="Jorgensen S.L."/>
            <person name="Zaremba-Niedzwiedzka K."/>
            <person name="Martijn J."/>
            <person name="Lind A.E."/>
            <person name="van Eijk R."/>
            <person name="Schleper C."/>
            <person name="Guy L."/>
            <person name="Ettema T.J."/>
        </authorList>
    </citation>
    <scope>NUCLEOTIDE SEQUENCE</scope>
</reference>
<dbReference type="EMBL" id="LAZR01000228">
    <property type="protein sequence ID" value="KKN80580.1"/>
    <property type="molecule type" value="Genomic_DNA"/>
</dbReference>
<dbReference type="AlphaFoldDB" id="A0A0F9TH74"/>
<evidence type="ECO:0000313" key="1">
    <source>
        <dbReference type="EMBL" id="KKN80580.1"/>
    </source>
</evidence>
<comment type="caution">
    <text evidence="1">The sequence shown here is derived from an EMBL/GenBank/DDBJ whole genome shotgun (WGS) entry which is preliminary data.</text>
</comment>